<evidence type="ECO:0000313" key="1">
    <source>
        <dbReference type="EnsemblMetazoa" id="GPPI035450-PA"/>
    </source>
</evidence>
<proteinExistence type="predicted"/>
<dbReference type="EMBL" id="JXJN01017313">
    <property type="status" value="NOT_ANNOTATED_CDS"/>
    <property type="molecule type" value="Genomic_DNA"/>
</dbReference>
<name>A0A1B0BNA9_9MUSC</name>
<keyword evidence="2" id="KW-1185">Reference proteome</keyword>
<sequence length="110" mass="11327">MIQSREQVIVQRTFHMLAGPVVVATDAELAVVAVTVTSAETAGGYLWAAVAAATNACNLLGGGVGDFLDKFNGCWLSAISTCNSKRRGGVFMADGEGRGGETEAEVECGD</sequence>
<evidence type="ECO:0000313" key="2">
    <source>
        <dbReference type="Proteomes" id="UP000092460"/>
    </source>
</evidence>
<dbReference type="EnsemblMetazoa" id="GPPI035450-RA">
    <property type="protein sequence ID" value="GPPI035450-PA"/>
    <property type="gene ID" value="GPPI035450"/>
</dbReference>
<organism evidence="1 2">
    <name type="scientific">Glossina palpalis gambiensis</name>
    <dbReference type="NCBI Taxonomy" id="67801"/>
    <lineage>
        <taxon>Eukaryota</taxon>
        <taxon>Metazoa</taxon>
        <taxon>Ecdysozoa</taxon>
        <taxon>Arthropoda</taxon>
        <taxon>Hexapoda</taxon>
        <taxon>Insecta</taxon>
        <taxon>Pterygota</taxon>
        <taxon>Neoptera</taxon>
        <taxon>Endopterygota</taxon>
        <taxon>Diptera</taxon>
        <taxon>Brachycera</taxon>
        <taxon>Muscomorpha</taxon>
        <taxon>Hippoboscoidea</taxon>
        <taxon>Glossinidae</taxon>
        <taxon>Glossina</taxon>
    </lineage>
</organism>
<accession>A0A1B0BNA9</accession>
<protein>
    <submittedName>
        <fullName evidence="1">Uncharacterized protein</fullName>
    </submittedName>
</protein>
<dbReference type="AlphaFoldDB" id="A0A1B0BNA9"/>
<reference evidence="2" key="1">
    <citation type="submission" date="2015-01" db="EMBL/GenBank/DDBJ databases">
        <authorList>
            <person name="Aksoy S."/>
            <person name="Warren W."/>
            <person name="Wilson R.K."/>
        </authorList>
    </citation>
    <scope>NUCLEOTIDE SEQUENCE [LARGE SCALE GENOMIC DNA]</scope>
    <source>
        <strain evidence="2">IAEA</strain>
    </source>
</reference>
<dbReference type="VEuPathDB" id="VectorBase:GPPI035450"/>
<dbReference type="Proteomes" id="UP000092460">
    <property type="component" value="Unassembled WGS sequence"/>
</dbReference>
<reference evidence="1" key="2">
    <citation type="submission" date="2020-05" db="UniProtKB">
        <authorList>
            <consortium name="EnsemblMetazoa"/>
        </authorList>
    </citation>
    <scope>IDENTIFICATION</scope>
    <source>
        <strain evidence="1">IAEA</strain>
    </source>
</reference>